<keyword evidence="2" id="KW-1185">Reference proteome</keyword>
<reference evidence="2" key="1">
    <citation type="journal article" date="2018" name="Nat. Microbiol.">
        <title>Leveraging single-cell genomics to expand the fungal tree of life.</title>
        <authorList>
            <person name="Ahrendt S.R."/>
            <person name="Quandt C.A."/>
            <person name="Ciobanu D."/>
            <person name="Clum A."/>
            <person name="Salamov A."/>
            <person name="Andreopoulos B."/>
            <person name="Cheng J.F."/>
            <person name="Woyke T."/>
            <person name="Pelin A."/>
            <person name="Henrissat B."/>
            <person name="Reynolds N.K."/>
            <person name="Benny G.L."/>
            <person name="Smith M.E."/>
            <person name="James T.Y."/>
            <person name="Grigoriev I.V."/>
        </authorList>
    </citation>
    <scope>NUCLEOTIDE SEQUENCE [LARGE SCALE GENOMIC DNA]</scope>
</reference>
<name>A0A4V1ISL7_9FUNG</name>
<sequence>MLAEKSLLMKRHNSRDPVEANAGANRALTDQHSQGLPHSLGTAALRVSFLELFVESNFKPSKDDSTPVACEDETQCKYLEAGGGEEEKGSRQEGDLEAEPDVLPRTGVDQHGLQLEGYVGLYIAEWGNVGLCWGRCRLDLCGLRELLAQRDTFQEGHTFNKSEENLLKQNPSQQGSLLGKRAKSSVFPWSLMGASSQSLPATQAPSAAPEMTIRTHSLVSASSTHSSIERASFIAQYLPLTCLLLFGNMKYCLAKLLATTEFTLPPDLGDNMCTLMLISLRAGRKLEGECLKAYWLGVESSIAVFQRLPMAGGSLRAFDAVVIEVKEEAQGTWIMNSEMTEEGEYEVKVVETAISA</sequence>
<protein>
    <submittedName>
        <fullName evidence="1">Uncharacterized protein</fullName>
    </submittedName>
</protein>
<accession>A0A4V1ISL7</accession>
<dbReference type="Proteomes" id="UP000269721">
    <property type="component" value="Unassembled WGS sequence"/>
</dbReference>
<dbReference type="AlphaFoldDB" id="A0A4V1ISL7"/>
<evidence type="ECO:0000313" key="2">
    <source>
        <dbReference type="Proteomes" id="UP000269721"/>
    </source>
</evidence>
<evidence type="ECO:0000313" key="1">
    <source>
        <dbReference type="EMBL" id="RKO93997.1"/>
    </source>
</evidence>
<proteinExistence type="predicted"/>
<organism evidence="1 2">
    <name type="scientific">Blyttiomyces helicus</name>
    <dbReference type="NCBI Taxonomy" id="388810"/>
    <lineage>
        <taxon>Eukaryota</taxon>
        <taxon>Fungi</taxon>
        <taxon>Fungi incertae sedis</taxon>
        <taxon>Chytridiomycota</taxon>
        <taxon>Chytridiomycota incertae sedis</taxon>
        <taxon>Chytridiomycetes</taxon>
        <taxon>Chytridiomycetes incertae sedis</taxon>
        <taxon>Blyttiomyces</taxon>
    </lineage>
</organism>
<gene>
    <name evidence="1" type="ORF">BDK51DRAFT_27752</name>
</gene>
<dbReference type="EMBL" id="KZ994045">
    <property type="protein sequence ID" value="RKO93997.1"/>
    <property type="molecule type" value="Genomic_DNA"/>
</dbReference>